<reference evidence="2" key="1">
    <citation type="submission" date="2021-02" db="EMBL/GenBank/DDBJ databases">
        <authorList>
            <person name="Dougan E. K."/>
            <person name="Rhodes N."/>
            <person name="Thang M."/>
            <person name="Chan C."/>
        </authorList>
    </citation>
    <scope>NUCLEOTIDE SEQUENCE</scope>
</reference>
<dbReference type="EMBL" id="CAJNJA010007954">
    <property type="protein sequence ID" value="CAE7231091.1"/>
    <property type="molecule type" value="Genomic_DNA"/>
</dbReference>
<organism evidence="2 3">
    <name type="scientific">Symbiodinium necroappetens</name>
    <dbReference type="NCBI Taxonomy" id="1628268"/>
    <lineage>
        <taxon>Eukaryota</taxon>
        <taxon>Sar</taxon>
        <taxon>Alveolata</taxon>
        <taxon>Dinophyceae</taxon>
        <taxon>Suessiales</taxon>
        <taxon>Symbiodiniaceae</taxon>
        <taxon>Symbiodinium</taxon>
    </lineage>
</organism>
<dbReference type="Gene3D" id="3.40.50.150">
    <property type="entry name" value="Vaccinia Virus protein VP39"/>
    <property type="match status" value="1"/>
</dbReference>
<comment type="caution">
    <text evidence="2">The sequence shown here is derived from an EMBL/GenBank/DDBJ whole genome shotgun (WGS) entry which is preliminary data.</text>
</comment>
<dbReference type="InterPro" id="IPR029063">
    <property type="entry name" value="SAM-dependent_MTases_sf"/>
</dbReference>
<dbReference type="OrthoDB" id="10273689at2759"/>
<evidence type="ECO:0000313" key="3">
    <source>
        <dbReference type="Proteomes" id="UP000601435"/>
    </source>
</evidence>
<protein>
    <submittedName>
        <fullName evidence="2">PRMT7 protein</fullName>
    </submittedName>
</protein>
<name>A0A812KVG3_9DINO</name>
<keyword evidence="3" id="KW-1185">Reference proteome</keyword>
<gene>
    <name evidence="2" type="primary">PRMT7</name>
    <name evidence="2" type="ORF">SNEC2469_LOCUS3575</name>
</gene>
<dbReference type="SUPFAM" id="SSF53335">
    <property type="entry name" value="S-adenosyl-L-methionine-dependent methyltransferases"/>
    <property type="match status" value="1"/>
</dbReference>
<dbReference type="AlphaFoldDB" id="A0A812KVG3"/>
<sequence>MARDNVARCRKRSRSARNSAPLGKSGWGGCLAALGGPLSQLLACTSQELQRELEKKQSAKVLVLGGNGVSAVSALRAGAAQVVLWEPLPHVAAVAKEVVRRNLPEQVARCEITSEAIPSGPWDVVVVDRWHGSGLFSWGPAQCLRKAAAAASIGRFSSQSMQSAVEPTKLEGTRRNCTTRVDFGFGVKGGLRCGGCLFADGL</sequence>
<evidence type="ECO:0000256" key="1">
    <source>
        <dbReference type="SAM" id="MobiDB-lite"/>
    </source>
</evidence>
<dbReference type="CDD" id="cd02440">
    <property type="entry name" value="AdoMet_MTases"/>
    <property type="match status" value="1"/>
</dbReference>
<evidence type="ECO:0000313" key="2">
    <source>
        <dbReference type="EMBL" id="CAE7231091.1"/>
    </source>
</evidence>
<dbReference type="Proteomes" id="UP000601435">
    <property type="component" value="Unassembled WGS sequence"/>
</dbReference>
<accession>A0A812KVG3</accession>
<feature type="region of interest" description="Disordered" evidence="1">
    <location>
        <begin position="1"/>
        <end position="22"/>
    </location>
</feature>
<proteinExistence type="predicted"/>